<feature type="compositionally biased region" description="Basic and acidic residues" evidence="1">
    <location>
        <begin position="25"/>
        <end position="38"/>
    </location>
</feature>
<keyword evidence="3" id="KW-1185">Reference proteome</keyword>
<feature type="region of interest" description="Disordered" evidence="1">
    <location>
        <begin position="1"/>
        <end position="38"/>
    </location>
</feature>
<sequence>MRKIVRAKNKERAAKRTHKLQLEQARAERRAARAAEAK</sequence>
<organism evidence="2 3">
    <name type="scientific">Mycoplasmopsis maculosa</name>
    <dbReference type="NCBI Taxonomy" id="114885"/>
    <lineage>
        <taxon>Bacteria</taxon>
        <taxon>Bacillati</taxon>
        <taxon>Mycoplasmatota</taxon>
        <taxon>Mycoplasmoidales</taxon>
        <taxon>Metamycoplasmataceae</taxon>
        <taxon>Mycoplasmopsis</taxon>
    </lineage>
</organism>
<dbReference type="EMBL" id="LR215037">
    <property type="protein sequence ID" value="VEU75336.1"/>
    <property type="molecule type" value="Genomic_DNA"/>
</dbReference>
<dbReference type="KEGG" id="mmau:NCTC10168_00254"/>
<protein>
    <submittedName>
        <fullName evidence="2">Possible MarR-family transcription repressor</fullName>
    </submittedName>
</protein>
<proteinExistence type="predicted"/>
<evidence type="ECO:0000313" key="2">
    <source>
        <dbReference type="EMBL" id="VEU75336.1"/>
    </source>
</evidence>
<name>A0A449B429_9BACT</name>
<accession>A0A449B429</accession>
<evidence type="ECO:0000256" key="1">
    <source>
        <dbReference type="SAM" id="MobiDB-lite"/>
    </source>
</evidence>
<dbReference type="Proteomes" id="UP000290243">
    <property type="component" value="Chromosome"/>
</dbReference>
<dbReference type="AlphaFoldDB" id="A0A449B429"/>
<gene>
    <name evidence="2" type="primary">marR</name>
    <name evidence="2" type="ORF">NCTC10168_00254</name>
</gene>
<reference evidence="2 3" key="1">
    <citation type="submission" date="2019-01" db="EMBL/GenBank/DDBJ databases">
        <authorList>
            <consortium name="Pathogen Informatics"/>
        </authorList>
    </citation>
    <scope>NUCLEOTIDE SEQUENCE [LARGE SCALE GENOMIC DNA]</scope>
    <source>
        <strain evidence="2 3">NCTC10168</strain>
    </source>
</reference>
<evidence type="ECO:0000313" key="3">
    <source>
        <dbReference type="Proteomes" id="UP000290243"/>
    </source>
</evidence>